<protein>
    <submittedName>
        <fullName evidence="3">VanZ family protein</fullName>
    </submittedName>
</protein>
<evidence type="ECO:0000313" key="3">
    <source>
        <dbReference type="EMBL" id="NEW04734.1"/>
    </source>
</evidence>
<organism evidence="3">
    <name type="scientific">Paenibacillus sp. SYP-B3998</name>
    <dbReference type="NCBI Taxonomy" id="2678564"/>
    <lineage>
        <taxon>Bacteria</taxon>
        <taxon>Bacillati</taxon>
        <taxon>Bacillota</taxon>
        <taxon>Bacilli</taxon>
        <taxon>Bacillales</taxon>
        <taxon>Paenibacillaceae</taxon>
        <taxon>Paenibacillus</taxon>
    </lineage>
</organism>
<dbReference type="InterPro" id="IPR006976">
    <property type="entry name" value="VanZ-like"/>
</dbReference>
<keyword evidence="1" id="KW-0472">Membrane</keyword>
<keyword evidence="1" id="KW-0812">Transmembrane</keyword>
<comment type="caution">
    <text evidence="3">The sequence shown here is derived from an EMBL/GenBank/DDBJ whole genome shotgun (WGS) entry which is preliminary data.</text>
</comment>
<reference evidence="3" key="1">
    <citation type="submission" date="2020-02" db="EMBL/GenBank/DDBJ databases">
        <authorList>
            <person name="Shen X.-R."/>
            <person name="Zhang Y.-X."/>
        </authorList>
    </citation>
    <scope>NUCLEOTIDE SEQUENCE</scope>
    <source>
        <strain evidence="3">SYP-B3998</strain>
    </source>
</reference>
<evidence type="ECO:0000256" key="1">
    <source>
        <dbReference type="SAM" id="Phobius"/>
    </source>
</evidence>
<dbReference type="EMBL" id="JAAIKC010000001">
    <property type="protein sequence ID" value="NEW04734.1"/>
    <property type="molecule type" value="Genomic_DNA"/>
</dbReference>
<keyword evidence="1" id="KW-1133">Transmembrane helix</keyword>
<feature type="transmembrane region" description="Helical" evidence="1">
    <location>
        <begin position="69"/>
        <end position="86"/>
    </location>
</feature>
<gene>
    <name evidence="3" type="ORF">GK047_01700</name>
</gene>
<proteinExistence type="predicted"/>
<dbReference type="NCBIfam" id="NF037970">
    <property type="entry name" value="vanZ_1"/>
    <property type="match status" value="1"/>
</dbReference>
<dbReference type="Pfam" id="PF04892">
    <property type="entry name" value="VanZ"/>
    <property type="match status" value="1"/>
</dbReference>
<feature type="domain" description="VanZ-like" evidence="2">
    <location>
        <begin position="4"/>
        <end position="144"/>
    </location>
</feature>
<feature type="transmembrane region" description="Helical" evidence="1">
    <location>
        <begin position="130"/>
        <end position="149"/>
    </location>
</feature>
<sequence length="168" mass="19934">MSVWLWTLLIFYFSSQSHQEQSIQPILHKWFTKEGMLSVIPEITVHYHHATIEAKEQPYEFAEFIFRKSSHLFMYAVLAVSAYWALFHLRWRFIAKMLLVEIYVILIATADEWNQTRSVQRTSALQDIVLDSVGGLLGLVAIKFCLFIFPKIRRSRTLRRGEVKWQRK</sequence>
<accession>A0A6G3ZSQ7</accession>
<name>A0A6G3ZSQ7_9BACL</name>
<dbReference type="RefSeq" id="WP_163940462.1">
    <property type="nucleotide sequence ID" value="NZ_JAAIKC010000001.1"/>
</dbReference>
<evidence type="ECO:0000259" key="2">
    <source>
        <dbReference type="Pfam" id="PF04892"/>
    </source>
</evidence>
<dbReference type="AlphaFoldDB" id="A0A6G3ZSQ7"/>